<dbReference type="Proteomes" id="UP001177260">
    <property type="component" value="Unassembled WGS sequence"/>
</dbReference>
<comment type="caution">
    <text evidence="1">The sequence shown here is derived from an EMBL/GenBank/DDBJ whole genome shotgun (WGS) entry which is preliminary data.</text>
</comment>
<protein>
    <submittedName>
        <fullName evidence="1">Uncharacterized protein</fullName>
    </submittedName>
</protein>
<proteinExistence type="predicted"/>
<sequence length="117" mass="13009">MAEEFQFPAFGGIASESAQWLQDAGVSAVQFWQGMERAYTGESSSSMPLFVVPDHLVDMAADALGQRPLPDEHFHNLEDPEQILLLLEQSKFPWAVPGLPLGLVDFDNPYFKNTDNP</sequence>
<reference evidence="1 2" key="1">
    <citation type="journal article" date="2023" name="ACS Omega">
        <title>Identification of the Neoaspergillic Acid Biosynthesis Gene Cluster by Establishing an In Vitro CRISPR-Ribonucleoprotein Genetic System in Aspergillus melleus.</title>
        <authorList>
            <person name="Yuan B."/>
            <person name="Grau M.F."/>
            <person name="Murata R.M."/>
            <person name="Torok T."/>
            <person name="Venkateswaran K."/>
            <person name="Stajich J.E."/>
            <person name="Wang C.C.C."/>
        </authorList>
    </citation>
    <scope>NUCLEOTIDE SEQUENCE [LARGE SCALE GENOMIC DNA]</scope>
    <source>
        <strain evidence="1 2">IMV 1140</strain>
    </source>
</reference>
<name>A0ACC3B8I4_9EURO</name>
<evidence type="ECO:0000313" key="1">
    <source>
        <dbReference type="EMBL" id="KAK1146770.1"/>
    </source>
</evidence>
<accession>A0ACC3B8I4</accession>
<organism evidence="1 2">
    <name type="scientific">Aspergillus melleus</name>
    <dbReference type="NCBI Taxonomy" id="138277"/>
    <lineage>
        <taxon>Eukaryota</taxon>
        <taxon>Fungi</taxon>
        <taxon>Dikarya</taxon>
        <taxon>Ascomycota</taxon>
        <taxon>Pezizomycotina</taxon>
        <taxon>Eurotiomycetes</taxon>
        <taxon>Eurotiomycetidae</taxon>
        <taxon>Eurotiales</taxon>
        <taxon>Aspergillaceae</taxon>
        <taxon>Aspergillus</taxon>
        <taxon>Aspergillus subgen. Circumdati</taxon>
    </lineage>
</organism>
<keyword evidence="2" id="KW-1185">Reference proteome</keyword>
<gene>
    <name evidence="1" type="ORF">N8T08_002531</name>
</gene>
<dbReference type="EMBL" id="JAOPJF010000015">
    <property type="protein sequence ID" value="KAK1146770.1"/>
    <property type="molecule type" value="Genomic_DNA"/>
</dbReference>
<evidence type="ECO:0000313" key="2">
    <source>
        <dbReference type="Proteomes" id="UP001177260"/>
    </source>
</evidence>